<protein>
    <submittedName>
        <fullName evidence="1">Uncharacterized protein</fullName>
    </submittedName>
</protein>
<organism evidence="1 2">
    <name type="scientific">Hymenobacter sediminicola</name>
    <dbReference type="NCBI Taxonomy" id="2761579"/>
    <lineage>
        <taxon>Bacteria</taxon>
        <taxon>Pseudomonadati</taxon>
        <taxon>Bacteroidota</taxon>
        <taxon>Cytophagia</taxon>
        <taxon>Cytophagales</taxon>
        <taxon>Hymenobacteraceae</taxon>
        <taxon>Hymenobacter</taxon>
    </lineage>
</organism>
<sequence length="82" mass="8959">MNQTTTYIPQGSFLNSLDHAAYTSNDDGKVYVTDAQHTGEVNLTYVSKATGQAAGTFHFTAVNPADRSQTITITDGRFDRQQ</sequence>
<dbReference type="Pfam" id="PF19765">
    <property type="entry name" value="DUF6252"/>
    <property type="match status" value="1"/>
</dbReference>
<evidence type="ECO:0000313" key="1">
    <source>
        <dbReference type="EMBL" id="QNH61596.1"/>
    </source>
</evidence>
<evidence type="ECO:0000313" key="2">
    <source>
        <dbReference type="Proteomes" id="UP000515489"/>
    </source>
</evidence>
<dbReference type="RefSeq" id="WP_185887523.1">
    <property type="nucleotide sequence ID" value="NZ_CP060202.1"/>
</dbReference>
<dbReference type="AlphaFoldDB" id="A0A7G7W5F3"/>
<dbReference type="Proteomes" id="UP000515489">
    <property type="component" value="Chromosome"/>
</dbReference>
<gene>
    <name evidence="1" type="ORF">H4317_15745</name>
</gene>
<dbReference type="InterPro" id="IPR046219">
    <property type="entry name" value="DUF6252"/>
</dbReference>
<name>A0A7G7W5F3_9BACT</name>
<reference evidence="1 2" key="1">
    <citation type="submission" date="2020-08" db="EMBL/GenBank/DDBJ databases">
        <title>Hymenobacter sp. S2-20-2 genome sequencing.</title>
        <authorList>
            <person name="Jin L."/>
        </authorList>
    </citation>
    <scope>NUCLEOTIDE SEQUENCE [LARGE SCALE GENOMIC DNA]</scope>
    <source>
        <strain evidence="1 2">S2-20-2</strain>
    </source>
</reference>
<dbReference type="KEGG" id="hsk:H4317_15745"/>
<accession>A0A7G7W5F3</accession>
<dbReference type="EMBL" id="CP060202">
    <property type="protein sequence ID" value="QNH61596.1"/>
    <property type="molecule type" value="Genomic_DNA"/>
</dbReference>
<keyword evidence="2" id="KW-1185">Reference proteome</keyword>
<proteinExistence type="predicted"/>